<dbReference type="Proteomes" id="UP000574390">
    <property type="component" value="Unassembled WGS sequence"/>
</dbReference>
<sequence>MSIAGSLLADSRAPNPIWWSAVVYGLRYFPVDDVAGTNRWAALVFGGASTEVSLECLASTAVRSSSQGMAADAAFALNRVYVALKHSDGNEGPEWIGERRKFITLLIEEVAKTASAATLARLFDTAIQLGPSCSNLNCIADAIVTSRKSSLGMRYPALRGTKHRRSRQLLIERLLQWTSNLLLQATKEVDNSNYICHASASTVESVLRKFLIRDSLLEMFFEPPRAERLQAVMGLLTGLARNASMVYFSTPPEEHSAMKSIKDFLLDIEQRAGRVP</sequence>
<proteinExistence type="predicted"/>
<reference evidence="1 2" key="1">
    <citation type="submission" date="2020-04" db="EMBL/GenBank/DDBJ databases">
        <title>Perkinsus olseni comparative genomics.</title>
        <authorList>
            <person name="Bogema D.R."/>
        </authorList>
    </citation>
    <scope>NUCLEOTIDE SEQUENCE [LARGE SCALE GENOMIC DNA]</scope>
    <source>
        <strain evidence="1">ATCC PRA-205</strain>
    </source>
</reference>
<feature type="non-terminal residue" evidence="1">
    <location>
        <position position="1"/>
    </location>
</feature>
<name>A0A7J6PG50_PEROL</name>
<organism evidence="1 2">
    <name type="scientific">Perkinsus olseni</name>
    <name type="common">Perkinsus atlanticus</name>
    <dbReference type="NCBI Taxonomy" id="32597"/>
    <lineage>
        <taxon>Eukaryota</taxon>
        <taxon>Sar</taxon>
        <taxon>Alveolata</taxon>
        <taxon>Perkinsozoa</taxon>
        <taxon>Perkinsea</taxon>
        <taxon>Perkinsida</taxon>
        <taxon>Perkinsidae</taxon>
        <taxon>Perkinsus</taxon>
    </lineage>
</organism>
<dbReference type="AlphaFoldDB" id="A0A7J6PG50"/>
<dbReference type="EMBL" id="JABANM010035854">
    <property type="protein sequence ID" value="KAF4695148.1"/>
    <property type="molecule type" value="Genomic_DNA"/>
</dbReference>
<comment type="caution">
    <text evidence="1">The sequence shown here is derived from an EMBL/GenBank/DDBJ whole genome shotgun (WGS) entry which is preliminary data.</text>
</comment>
<protein>
    <submittedName>
        <fullName evidence="1">Uncharacterized protein</fullName>
    </submittedName>
</protein>
<gene>
    <name evidence="1" type="ORF">FOZ62_012962</name>
</gene>
<evidence type="ECO:0000313" key="2">
    <source>
        <dbReference type="Proteomes" id="UP000574390"/>
    </source>
</evidence>
<accession>A0A7J6PG50</accession>
<evidence type="ECO:0000313" key="1">
    <source>
        <dbReference type="EMBL" id="KAF4695148.1"/>
    </source>
</evidence>